<keyword evidence="7" id="KW-0067">ATP-binding</keyword>
<dbReference type="VEuPathDB" id="VectorBase:ASTEI09758"/>
<dbReference type="Pfam" id="PF02735">
    <property type="entry name" value="Ku"/>
    <property type="match status" value="1"/>
</dbReference>
<evidence type="ECO:0000256" key="11">
    <source>
        <dbReference type="ARBA" id="ARBA00023242"/>
    </source>
</evidence>
<dbReference type="GO" id="GO:0006303">
    <property type="term" value="P:double-strand break repair via nonhomologous end joining"/>
    <property type="evidence" value="ECO:0007669"/>
    <property type="project" value="InterPro"/>
</dbReference>
<dbReference type="GO" id="GO:0000723">
    <property type="term" value="P:telomere maintenance"/>
    <property type="evidence" value="ECO:0007669"/>
    <property type="project" value="InterPro"/>
</dbReference>
<evidence type="ECO:0000313" key="12">
    <source>
        <dbReference type="EnsemblMetazoa" id="ASTEI09758-PA"/>
    </source>
</evidence>
<dbReference type="FunFam" id="1.10.1600.10:FF:000002">
    <property type="entry name" value="X-ray repair cross-complementing protein 5"/>
    <property type="match status" value="1"/>
</dbReference>
<dbReference type="SUPFAM" id="SSF100939">
    <property type="entry name" value="SPOC domain-like"/>
    <property type="match status" value="1"/>
</dbReference>
<dbReference type="InterPro" id="IPR016194">
    <property type="entry name" value="SPOC-like_C_dom_sf"/>
</dbReference>
<dbReference type="GO" id="GO:0016787">
    <property type="term" value="F:hydrolase activity"/>
    <property type="evidence" value="ECO:0007669"/>
    <property type="project" value="UniProtKB-KW"/>
</dbReference>
<proteinExistence type="inferred from homology"/>
<dbReference type="InterPro" id="IPR005160">
    <property type="entry name" value="Ku_C"/>
</dbReference>
<keyword evidence="8" id="KW-0238">DNA-binding</keyword>
<evidence type="ECO:0000256" key="5">
    <source>
        <dbReference type="ARBA" id="ARBA00022801"/>
    </source>
</evidence>
<dbReference type="InterPro" id="IPR006164">
    <property type="entry name" value="DNA_bd_Ku70/Ku80"/>
</dbReference>
<dbReference type="SUPFAM" id="SSF53300">
    <property type="entry name" value="vWA-like"/>
    <property type="match status" value="1"/>
</dbReference>
<keyword evidence="11" id="KW-0539">Nucleus</keyword>
<evidence type="ECO:0000256" key="8">
    <source>
        <dbReference type="ARBA" id="ARBA00023125"/>
    </source>
</evidence>
<keyword evidence="3" id="KW-0547">Nucleotide-binding</keyword>
<evidence type="ECO:0000313" key="13">
    <source>
        <dbReference type="Proteomes" id="UP000076408"/>
    </source>
</evidence>
<keyword evidence="9" id="KW-0233">DNA recombination</keyword>
<dbReference type="GO" id="GO:0043564">
    <property type="term" value="C:Ku70:Ku80 complex"/>
    <property type="evidence" value="ECO:0007669"/>
    <property type="project" value="InterPro"/>
</dbReference>
<dbReference type="GO" id="GO:0006310">
    <property type="term" value="P:DNA recombination"/>
    <property type="evidence" value="ECO:0007669"/>
    <property type="project" value="UniProtKB-KW"/>
</dbReference>
<dbReference type="Gene3D" id="1.10.1600.10">
    <property type="match status" value="1"/>
</dbReference>
<comment type="similarity">
    <text evidence="2">Belongs to the ku80 family.</text>
</comment>
<dbReference type="VEuPathDB" id="VectorBase:ASTEI20_031331"/>
<dbReference type="GO" id="GO:0003678">
    <property type="term" value="F:DNA helicase activity"/>
    <property type="evidence" value="ECO:0007669"/>
    <property type="project" value="InterPro"/>
</dbReference>
<dbReference type="Gene3D" id="3.40.50.410">
    <property type="entry name" value="von Willebrand factor, type A domain"/>
    <property type="match status" value="1"/>
</dbReference>
<organism evidence="12 13">
    <name type="scientific">Anopheles stephensi</name>
    <name type="common">Indo-Pakistan malaria mosquito</name>
    <dbReference type="NCBI Taxonomy" id="30069"/>
    <lineage>
        <taxon>Eukaryota</taxon>
        <taxon>Metazoa</taxon>
        <taxon>Ecdysozoa</taxon>
        <taxon>Arthropoda</taxon>
        <taxon>Hexapoda</taxon>
        <taxon>Insecta</taxon>
        <taxon>Pterygota</taxon>
        <taxon>Neoptera</taxon>
        <taxon>Endopterygota</taxon>
        <taxon>Diptera</taxon>
        <taxon>Nematocera</taxon>
        <taxon>Culicoidea</taxon>
        <taxon>Culicidae</taxon>
        <taxon>Anophelinae</taxon>
        <taxon>Anopheles</taxon>
    </lineage>
</organism>
<dbReference type="InterPro" id="IPR036494">
    <property type="entry name" value="Ku_C_sf"/>
</dbReference>
<dbReference type="SUPFAM" id="SSF101420">
    <property type="entry name" value="C-terminal domain of Ku80"/>
    <property type="match status" value="1"/>
</dbReference>
<evidence type="ECO:0000256" key="10">
    <source>
        <dbReference type="ARBA" id="ARBA00023204"/>
    </source>
</evidence>
<accession>A0A182YMS2</accession>
<evidence type="ECO:0000256" key="3">
    <source>
        <dbReference type="ARBA" id="ARBA00022741"/>
    </source>
</evidence>
<dbReference type="InterPro" id="IPR036465">
    <property type="entry name" value="vWFA_dom_sf"/>
</dbReference>
<dbReference type="EnsemblMetazoa" id="ASTEI09758-RA">
    <property type="protein sequence ID" value="ASTEI09758-PA"/>
    <property type="gene ID" value="ASTEI09758"/>
</dbReference>
<reference evidence="12" key="2">
    <citation type="submission" date="2020-05" db="UniProtKB">
        <authorList>
            <consortium name="EnsemblMetazoa"/>
        </authorList>
    </citation>
    <scope>IDENTIFICATION</scope>
    <source>
        <strain evidence="12">Indian</strain>
    </source>
</reference>
<dbReference type="STRING" id="30069.A0A182YMS2"/>
<dbReference type="AlphaFoldDB" id="A0A182YMS2"/>
<protein>
    <submittedName>
        <fullName evidence="12">Uncharacterized protein</fullName>
    </submittedName>
</protein>
<keyword evidence="6" id="KW-0347">Helicase</keyword>
<reference evidence="13" key="1">
    <citation type="journal article" date="2014" name="Genome Biol.">
        <title>Genome analysis of a major urban malaria vector mosquito, Anopheles stephensi.</title>
        <authorList>
            <person name="Jiang X."/>
            <person name="Peery A."/>
            <person name="Hall A.B."/>
            <person name="Sharma A."/>
            <person name="Chen X.G."/>
            <person name="Waterhouse R.M."/>
            <person name="Komissarov A."/>
            <person name="Riehle M.M."/>
            <person name="Shouche Y."/>
            <person name="Sharakhova M.V."/>
            <person name="Lawson D."/>
            <person name="Pakpour N."/>
            <person name="Arensburger P."/>
            <person name="Davidson V.L."/>
            <person name="Eiglmeier K."/>
            <person name="Emrich S."/>
            <person name="George P."/>
            <person name="Kennedy R.C."/>
            <person name="Mane S.P."/>
            <person name="Maslen G."/>
            <person name="Oringanje C."/>
            <person name="Qi Y."/>
            <person name="Settlage R."/>
            <person name="Tojo M."/>
            <person name="Tubio J.M."/>
            <person name="Unger M.F."/>
            <person name="Wang B."/>
            <person name="Vernick K.D."/>
            <person name="Ribeiro J.M."/>
            <person name="James A.A."/>
            <person name="Michel K."/>
            <person name="Riehle M.A."/>
            <person name="Luckhart S."/>
            <person name="Sharakhov I.V."/>
            <person name="Tu Z."/>
        </authorList>
    </citation>
    <scope>NUCLEOTIDE SEQUENCE [LARGE SCALE GENOMIC DNA]</scope>
    <source>
        <strain evidence="13">Indian</strain>
    </source>
</reference>
<evidence type="ECO:0000256" key="9">
    <source>
        <dbReference type="ARBA" id="ARBA00023172"/>
    </source>
</evidence>
<dbReference type="Pfam" id="PF03731">
    <property type="entry name" value="Ku_N"/>
    <property type="match status" value="1"/>
</dbReference>
<dbReference type="PANTHER" id="PTHR12604">
    <property type="entry name" value="KU AUTOANTIGEN DNA HELICASE"/>
    <property type="match status" value="1"/>
</dbReference>
<comment type="subcellular location">
    <subcellularLocation>
        <location evidence="1">Nucleus</location>
    </subcellularLocation>
</comment>
<name>A0A182YMS2_ANOST</name>
<dbReference type="GO" id="GO:0042162">
    <property type="term" value="F:telomeric DNA binding"/>
    <property type="evidence" value="ECO:0007669"/>
    <property type="project" value="InterPro"/>
</dbReference>
<keyword evidence="4" id="KW-0227">DNA damage</keyword>
<dbReference type="Proteomes" id="UP000076408">
    <property type="component" value="Unassembled WGS sequence"/>
</dbReference>
<evidence type="ECO:0000256" key="4">
    <source>
        <dbReference type="ARBA" id="ARBA00022763"/>
    </source>
</evidence>
<sequence length="728" mass="80816">MARASGKAHIIVLDVGLSTAIATGIEKQSFFQKAKTCVSLIIQRLIFSAPNDHVGVVLFGTQETNNQLNVELGGYEHITEAFELKQASWQTLRILQKQVTRSSSEAGWFDALIVAANLLKTESLGKKFTDYSIILISPLFTRDNVAEDQIAGVLEGIRGMQAVLHVITNFVQHPAATVASIFTTSGTFEEQANKSEARAWNERWVKKVLNDTNGTVSNINWAERMLAFFDPKAVRPTPWNSVLSIGTKVNLSISAYVMISEEKGLGSFKVDSVDDSTSTTTRVETKTQYFLNDKPMEISMQDIIMGYMYGSTAVPYDNTIDIEYRSGEARLACLGFTASSNILEEHLGAKGSHVVVAKKGCTASNHKLSALVKAMAELNVTMIAAKVYRKDNRPRLNALVPTYRNEVPCLTMLELIFKDELCCLKFPPLLKSKPKPTAEQYDAIGKLIDSMNLMDAFDDSNGEAREAFALHGTYNPTLQHVYRAVARRALNPNQPLPAEPDSTLQELTTVPTKVADRSKPALEDVKKLFELKEIKQNTRAEWLQRMAKVKLEDDATSIVSTVDSGILMDDDDDTDRRTVVSVGTITPAQDFALLLRRGEKFATVATQLQNVLFELLFTSMRPPGDKVVAALIVYRSEARNLGPYRYNEWMTEFKQMLLTRRKEAFWEAVIVGKRLGLIDSQESDMSTVSVEQAATFYETPTQSKPAVESSAGDEIDSDSLFDELNGSF</sequence>
<dbReference type="SMART" id="SM00559">
    <property type="entry name" value="Ku78"/>
    <property type="match status" value="1"/>
</dbReference>
<dbReference type="GO" id="GO:0003684">
    <property type="term" value="F:damaged DNA binding"/>
    <property type="evidence" value="ECO:0007669"/>
    <property type="project" value="InterPro"/>
</dbReference>
<dbReference type="GO" id="GO:0003690">
    <property type="term" value="F:double-stranded DNA binding"/>
    <property type="evidence" value="ECO:0007669"/>
    <property type="project" value="TreeGrafter"/>
</dbReference>
<keyword evidence="13" id="KW-1185">Reference proteome</keyword>
<dbReference type="InterPro" id="IPR014893">
    <property type="entry name" value="Ku_PK_bind"/>
</dbReference>
<dbReference type="Pfam" id="PF08785">
    <property type="entry name" value="Ku_PK_bind"/>
    <property type="match status" value="1"/>
</dbReference>
<dbReference type="OMA" id="WAMQYVW"/>
<evidence type="ECO:0000256" key="2">
    <source>
        <dbReference type="ARBA" id="ARBA00007726"/>
    </source>
</evidence>
<dbReference type="GO" id="GO:0005524">
    <property type="term" value="F:ATP binding"/>
    <property type="evidence" value="ECO:0007669"/>
    <property type="project" value="UniProtKB-KW"/>
</dbReference>
<dbReference type="InterPro" id="IPR005161">
    <property type="entry name" value="Ku_N"/>
</dbReference>
<dbReference type="Gene3D" id="1.25.40.240">
    <property type="entry name" value="Ku, C-terminal domain"/>
    <property type="match status" value="1"/>
</dbReference>
<evidence type="ECO:0000256" key="7">
    <source>
        <dbReference type="ARBA" id="ARBA00022840"/>
    </source>
</evidence>
<dbReference type="Pfam" id="PF03730">
    <property type="entry name" value="Ku_C"/>
    <property type="match status" value="1"/>
</dbReference>
<dbReference type="Gene3D" id="2.40.290.10">
    <property type="match status" value="1"/>
</dbReference>
<dbReference type="InterPro" id="IPR024193">
    <property type="entry name" value="Ku80"/>
</dbReference>
<keyword evidence="5" id="KW-0378">Hydrolase</keyword>
<dbReference type="PANTHER" id="PTHR12604:SF4">
    <property type="entry name" value="X-RAY REPAIR CROSS-COMPLEMENTING PROTEIN 5"/>
    <property type="match status" value="1"/>
</dbReference>
<evidence type="ECO:0000256" key="6">
    <source>
        <dbReference type="ARBA" id="ARBA00022806"/>
    </source>
</evidence>
<dbReference type="CDD" id="cd00873">
    <property type="entry name" value="KU80"/>
    <property type="match status" value="1"/>
</dbReference>
<keyword evidence="10" id="KW-0234">DNA repair</keyword>
<dbReference type="VEuPathDB" id="VectorBase:ASTE009894"/>
<evidence type="ECO:0000256" key="1">
    <source>
        <dbReference type="ARBA" id="ARBA00004123"/>
    </source>
</evidence>